<dbReference type="EMBL" id="JAVDWO010000017">
    <property type="protein sequence ID" value="MDR7194657.1"/>
    <property type="molecule type" value="Genomic_DNA"/>
</dbReference>
<reference evidence="2 3" key="1">
    <citation type="submission" date="2023-07" db="EMBL/GenBank/DDBJ databases">
        <title>Sorghum-associated microbial communities from plants grown in Nebraska, USA.</title>
        <authorList>
            <person name="Schachtman D."/>
        </authorList>
    </citation>
    <scope>NUCLEOTIDE SEQUENCE [LARGE SCALE GENOMIC DNA]</scope>
    <source>
        <strain evidence="2 3">4099</strain>
    </source>
</reference>
<proteinExistence type="predicted"/>
<protein>
    <submittedName>
        <fullName evidence="2">Nucleoside-diphosphate-sugar epimerase</fullName>
    </submittedName>
</protein>
<dbReference type="InterPro" id="IPR001509">
    <property type="entry name" value="Epimerase_deHydtase"/>
</dbReference>
<dbReference type="Proteomes" id="UP001256588">
    <property type="component" value="Unassembled WGS sequence"/>
</dbReference>
<comment type="caution">
    <text evidence="2">The sequence shown here is derived from an EMBL/GenBank/DDBJ whole genome shotgun (WGS) entry which is preliminary data.</text>
</comment>
<evidence type="ECO:0000259" key="1">
    <source>
        <dbReference type="Pfam" id="PF01370"/>
    </source>
</evidence>
<dbReference type="Gene3D" id="3.40.50.720">
    <property type="entry name" value="NAD(P)-binding Rossmann-like Domain"/>
    <property type="match status" value="1"/>
</dbReference>
<dbReference type="SUPFAM" id="SSF51735">
    <property type="entry name" value="NAD(P)-binding Rossmann-fold domains"/>
    <property type="match status" value="1"/>
</dbReference>
<name>A0ABU1Y0U8_9GAMM</name>
<organism evidence="2 3">
    <name type="scientific">Luteimonas terrae</name>
    <dbReference type="NCBI Taxonomy" id="1530191"/>
    <lineage>
        <taxon>Bacteria</taxon>
        <taxon>Pseudomonadati</taxon>
        <taxon>Pseudomonadota</taxon>
        <taxon>Gammaproteobacteria</taxon>
        <taxon>Lysobacterales</taxon>
        <taxon>Lysobacteraceae</taxon>
        <taxon>Luteimonas</taxon>
    </lineage>
</organism>
<dbReference type="RefSeq" id="WP_310238254.1">
    <property type="nucleotide sequence ID" value="NZ_JAVDWO010000017.1"/>
</dbReference>
<evidence type="ECO:0000313" key="3">
    <source>
        <dbReference type="Proteomes" id="UP001256588"/>
    </source>
</evidence>
<accession>A0ABU1Y0U8</accession>
<dbReference type="PANTHER" id="PTHR48079:SF6">
    <property type="entry name" value="NAD(P)-BINDING DOMAIN-CONTAINING PROTEIN-RELATED"/>
    <property type="match status" value="1"/>
</dbReference>
<feature type="domain" description="NAD-dependent epimerase/dehydratase" evidence="1">
    <location>
        <begin position="42"/>
        <end position="253"/>
    </location>
</feature>
<dbReference type="Pfam" id="PF01370">
    <property type="entry name" value="Epimerase"/>
    <property type="match status" value="1"/>
</dbReference>
<dbReference type="InterPro" id="IPR036291">
    <property type="entry name" value="NAD(P)-bd_dom_sf"/>
</dbReference>
<sequence>MQGAEAWGHCRHRFGDSATWRRMAVFSNAVMRTRSIVRSMNILMTGATGKVGSRLAKRLVAHGHNVRALVRDPSRAAALTGQGITLVTGDLLEADSLTAAVAGVDVVVHCAAFFRGATPEEAHAVNERGTRYLALRARDASVPRFLFMSTGLVYGPNGGALAHEDDACAPVDAYPQSKLAAERMLLEVDGLDVGILRLPFVYGDGDPHIQDVVPFMRSFPPTQRMSIGHHADVAQAVIRWLDTPSPAHRIYNVVDDATPDLATLFASVGEPPPDGTDPERARAFAAVLDGHRIRDALGFRPLFPTLADAIAAGAA</sequence>
<evidence type="ECO:0000313" key="2">
    <source>
        <dbReference type="EMBL" id="MDR7194657.1"/>
    </source>
</evidence>
<dbReference type="InterPro" id="IPR051783">
    <property type="entry name" value="NAD(P)-dependent_oxidoreduct"/>
</dbReference>
<keyword evidence="3" id="KW-1185">Reference proteome</keyword>
<dbReference type="PANTHER" id="PTHR48079">
    <property type="entry name" value="PROTEIN YEEZ"/>
    <property type="match status" value="1"/>
</dbReference>
<gene>
    <name evidence="2" type="ORF">J2W68_003405</name>
</gene>